<sequence length="106" mass="12003">MRKVLLAPPAKIFIEQEIRYLRDRNPAAVAAFRASISRLGSQLVRFPRSGFLREDIPLAGVHRIVFGDYRADYELMADAVLILLVRHGRQAEPGLPVDDDTDYEVP</sequence>
<gene>
    <name evidence="2" type="ORF">GB928_014620</name>
</gene>
<evidence type="ECO:0000256" key="1">
    <source>
        <dbReference type="ARBA" id="ARBA00022649"/>
    </source>
</evidence>
<accession>A0ABT8XFK5</accession>
<dbReference type="Pfam" id="PF05016">
    <property type="entry name" value="ParE_toxin"/>
    <property type="match status" value="1"/>
</dbReference>
<reference evidence="2" key="1">
    <citation type="submission" date="2022-04" db="EMBL/GenBank/DDBJ databases">
        <title>Shinella lacus sp. nov., a novel member of the genus Shinella from water.</title>
        <authorList>
            <person name="Deng Y."/>
        </authorList>
    </citation>
    <scope>NUCLEOTIDE SEQUENCE</scope>
    <source>
        <strain evidence="2">JCM 31239</strain>
    </source>
</reference>
<keyword evidence="1" id="KW-1277">Toxin-antitoxin system</keyword>
<dbReference type="InterPro" id="IPR035093">
    <property type="entry name" value="RelE/ParE_toxin_dom_sf"/>
</dbReference>
<proteinExistence type="predicted"/>
<organism evidence="2 3">
    <name type="scientific">Shinella curvata</name>
    <dbReference type="NCBI Taxonomy" id="1817964"/>
    <lineage>
        <taxon>Bacteria</taxon>
        <taxon>Pseudomonadati</taxon>
        <taxon>Pseudomonadota</taxon>
        <taxon>Alphaproteobacteria</taxon>
        <taxon>Hyphomicrobiales</taxon>
        <taxon>Rhizobiaceae</taxon>
        <taxon>Shinella</taxon>
    </lineage>
</organism>
<comment type="caution">
    <text evidence="2">The sequence shown here is derived from an EMBL/GenBank/DDBJ whole genome shotgun (WGS) entry which is preliminary data.</text>
</comment>
<name>A0ABT8XFK5_9HYPH</name>
<evidence type="ECO:0000313" key="2">
    <source>
        <dbReference type="EMBL" id="MDO6122423.1"/>
    </source>
</evidence>
<protein>
    <submittedName>
        <fullName evidence="2">Type II toxin-antitoxin system RelE/ParE family toxin</fullName>
    </submittedName>
</protein>
<dbReference type="Proteomes" id="UP001177080">
    <property type="component" value="Unassembled WGS sequence"/>
</dbReference>
<dbReference type="Gene3D" id="3.30.2310.20">
    <property type="entry name" value="RelE-like"/>
    <property type="match status" value="1"/>
</dbReference>
<dbReference type="EMBL" id="WHSC02000006">
    <property type="protein sequence ID" value="MDO6122423.1"/>
    <property type="molecule type" value="Genomic_DNA"/>
</dbReference>
<dbReference type="InterPro" id="IPR007712">
    <property type="entry name" value="RelE/ParE_toxin"/>
</dbReference>
<keyword evidence="3" id="KW-1185">Reference proteome</keyword>
<dbReference type="RefSeq" id="WP_244760121.1">
    <property type="nucleotide sequence ID" value="NZ_JALJCJ010000002.1"/>
</dbReference>
<evidence type="ECO:0000313" key="3">
    <source>
        <dbReference type="Proteomes" id="UP001177080"/>
    </source>
</evidence>